<reference evidence="7" key="1">
    <citation type="submission" date="2021-09" db="EMBL/GenBank/DDBJ databases">
        <title>The genome of Mauremys mutica provides insights into the evolution of semi-aquatic lifestyle.</title>
        <authorList>
            <person name="Gong S."/>
            <person name="Gao Y."/>
        </authorList>
    </citation>
    <scope>NUCLEOTIDE SEQUENCE</scope>
    <source>
        <strain evidence="7">MM-2020</strain>
        <tissue evidence="7">Muscle</tissue>
    </source>
</reference>
<evidence type="ECO:0000313" key="8">
    <source>
        <dbReference type="Proteomes" id="UP000827986"/>
    </source>
</evidence>
<dbReference type="Pfam" id="PF14886">
    <property type="entry name" value="FAM183"/>
    <property type="match status" value="1"/>
</dbReference>
<organism evidence="7 8">
    <name type="scientific">Mauremys mutica</name>
    <name type="common">yellowpond turtle</name>
    <dbReference type="NCBI Taxonomy" id="74926"/>
    <lineage>
        <taxon>Eukaryota</taxon>
        <taxon>Metazoa</taxon>
        <taxon>Chordata</taxon>
        <taxon>Craniata</taxon>
        <taxon>Vertebrata</taxon>
        <taxon>Euteleostomi</taxon>
        <taxon>Archelosauria</taxon>
        <taxon>Testudinata</taxon>
        <taxon>Testudines</taxon>
        <taxon>Cryptodira</taxon>
        <taxon>Durocryptodira</taxon>
        <taxon>Testudinoidea</taxon>
        <taxon>Geoemydidae</taxon>
        <taxon>Geoemydinae</taxon>
        <taxon>Mauremys</taxon>
    </lineage>
</organism>
<comment type="caution">
    <text evidence="7">The sequence shown here is derived from an EMBL/GenBank/DDBJ whole genome shotgun (WGS) entry which is preliminary data.</text>
</comment>
<evidence type="ECO:0000256" key="3">
    <source>
        <dbReference type="ARBA" id="ARBA00022490"/>
    </source>
</evidence>
<sequence length="66" mass="7794">MAARSREKEPPDLVHQNQIFCETVRKELRCQKLHTEYGVNPLKRVHTITRKPMSWHDNIEEPADGK</sequence>
<dbReference type="AlphaFoldDB" id="A0A9D3WS83"/>
<keyword evidence="5" id="KW-0966">Cell projection</keyword>
<dbReference type="PANTHER" id="PTHR33865:SF3">
    <property type="entry name" value="PROTEIN FAM183B"/>
    <property type="match status" value="1"/>
</dbReference>
<evidence type="ECO:0000256" key="4">
    <source>
        <dbReference type="ARBA" id="ARBA00023212"/>
    </source>
</evidence>
<keyword evidence="4" id="KW-0206">Cytoskeleton</keyword>
<evidence type="ECO:0000256" key="5">
    <source>
        <dbReference type="ARBA" id="ARBA00023273"/>
    </source>
</evidence>
<evidence type="ECO:0000256" key="2">
    <source>
        <dbReference type="ARBA" id="ARBA00004245"/>
    </source>
</evidence>
<gene>
    <name evidence="7" type="ORF">KIL84_015575</name>
</gene>
<keyword evidence="3" id="KW-0963">Cytoplasm</keyword>
<protein>
    <submittedName>
        <fullName evidence="7">Uncharacterized protein</fullName>
    </submittedName>
</protein>
<evidence type="ECO:0000256" key="6">
    <source>
        <dbReference type="ARBA" id="ARBA00034777"/>
    </source>
</evidence>
<evidence type="ECO:0000256" key="1">
    <source>
        <dbReference type="ARBA" id="ARBA00004138"/>
    </source>
</evidence>
<evidence type="ECO:0000313" key="7">
    <source>
        <dbReference type="EMBL" id="KAH1166403.1"/>
    </source>
</evidence>
<accession>A0A9D3WS83</accession>
<dbReference type="PANTHER" id="PTHR33865">
    <property type="entry name" value="PROTEIN FAM183B"/>
    <property type="match status" value="1"/>
</dbReference>
<dbReference type="Proteomes" id="UP000827986">
    <property type="component" value="Unassembled WGS sequence"/>
</dbReference>
<comment type="subcellular location">
    <subcellularLocation>
        <location evidence="1">Cell projection</location>
        <location evidence="1">Cilium</location>
    </subcellularLocation>
    <subcellularLocation>
        <location evidence="2">Cytoplasm</location>
        <location evidence="2">Cytoskeleton</location>
    </subcellularLocation>
</comment>
<dbReference type="InterPro" id="IPR029214">
    <property type="entry name" value="CFAP144"/>
</dbReference>
<dbReference type="GO" id="GO:0097546">
    <property type="term" value="C:ciliary base"/>
    <property type="evidence" value="ECO:0007669"/>
    <property type="project" value="TreeGrafter"/>
</dbReference>
<name>A0A9D3WS83_9SAUR</name>
<dbReference type="EMBL" id="JAHDVG010000487">
    <property type="protein sequence ID" value="KAH1166403.1"/>
    <property type="molecule type" value="Genomic_DNA"/>
</dbReference>
<dbReference type="GO" id="GO:0005856">
    <property type="term" value="C:cytoskeleton"/>
    <property type="evidence" value="ECO:0007669"/>
    <property type="project" value="UniProtKB-SubCell"/>
</dbReference>
<proteinExistence type="inferred from homology"/>
<keyword evidence="8" id="KW-1185">Reference proteome</keyword>
<comment type="similarity">
    <text evidence="6">Belongs to the CFAP144 family.</text>
</comment>